<dbReference type="AlphaFoldDB" id="A0A2K3NTT8"/>
<dbReference type="InterPro" id="IPR000477">
    <property type="entry name" value="RT_dom"/>
</dbReference>
<dbReference type="STRING" id="57577.A0A2K3NTT8"/>
<reference evidence="2 3" key="2">
    <citation type="journal article" date="2017" name="Front. Plant Sci.">
        <title>Gene Classification and Mining of Molecular Markers Useful in Red Clover (Trifolium pratense) Breeding.</title>
        <authorList>
            <person name="Istvanek J."/>
            <person name="Dluhosova J."/>
            <person name="Dluhos P."/>
            <person name="Patkova L."/>
            <person name="Nedelnik J."/>
            <person name="Repkova J."/>
        </authorList>
    </citation>
    <scope>NUCLEOTIDE SEQUENCE [LARGE SCALE GENOMIC DNA]</scope>
    <source>
        <strain evidence="3">cv. Tatra</strain>
        <tissue evidence="2">Young leaves</tissue>
    </source>
</reference>
<dbReference type="CDD" id="cd01650">
    <property type="entry name" value="RT_nLTR_like"/>
    <property type="match status" value="1"/>
</dbReference>
<proteinExistence type="predicted"/>
<evidence type="ECO:0000313" key="2">
    <source>
        <dbReference type="EMBL" id="PNY06442.1"/>
    </source>
</evidence>
<dbReference type="Proteomes" id="UP000236291">
    <property type="component" value="Unassembled WGS sequence"/>
</dbReference>
<dbReference type="PROSITE" id="PS50878">
    <property type="entry name" value="RT_POL"/>
    <property type="match status" value="1"/>
</dbReference>
<dbReference type="SUPFAM" id="SSF56219">
    <property type="entry name" value="DNase I-like"/>
    <property type="match status" value="1"/>
</dbReference>
<dbReference type="Gene3D" id="3.60.10.10">
    <property type="entry name" value="Endonuclease/exonuclease/phosphatase"/>
    <property type="match status" value="1"/>
</dbReference>
<protein>
    <submittedName>
        <fullName evidence="2">Ribonuclease H</fullName>
    </submittedName>
</protein>
<gene>
    <name evidence="2" type="ORF">L195_g002908</name>
</gene>
<dbReference type="InterPro" id="IPR036691">
    <property type="entry name" value="Endo/exonu/phosph_ase_sf"/>
</dbReference>
<accession>A0A2K3NTT8</accession>
<dbReference type="Pfam" id="PF00078">
    <property type="entry name" value="RVT_1"/>
    <property type="match status" value="1"/>
</dbReference>
<evidence type="ECO:0000259" key="1">
    <source>
        <dbReference type="PROSITE" id="PS50878"/>
    </source>
</evidence>
<comment type="caution">
    <text evidence="2">The sequence shown here is derived from an EMBL/GenBank/DDBJ whole genome shotgun (WGS) entry which is preliminary data.</text>
</comment>
<dbReference type="PANTHER" id="PTHR31635:SF196">
    <property type="entry name" value="REVERSE TRANSCRIPTASE DOMAIN-CONTAINING PROTEIN-RELATED"/>
    <property type="match status" value="1"/>
</dbReference>
<sequence length="790" mass="90893">MMGAFNDFSILAWNVRGFANRKSWTHMHDMVSRYKPDIIFLFETHTPFASAERFWAREGYDKIEILEAQGHSGGIWVLQRQGNGYNFSVVRMMHQCVSFTISKGIEKWLCSAVYASPVYTGRALLWDHLDQLAKDVVLPWLVLGDLNDILLPREQRGGVFSASKADVFSRNIDRCGLIDLGSFGSKFTWQGHCRGGRLVSRRLDRGLCNHDWRMNFPEATVEHLVRRHSDHNPLLLRSNNVMTSREGRPFRFQASWFTHTDYPPLVKDTWTNERGSIARCLQSVAQKSTEFNNNVFGNIFTRKKEVEARLRGVQRALENIDSANLLRLQKDLLIEYDNILFQEETFWFQKSREQWIKLGSRNTSFFHAQTIIRRKRNKIHGIKLQTGEWCTDPDLMKTEALNFFKDLFCNTQQVSTTSDEDVVITLDEFAISELVKPVTKAEVHEALMSMKSYKAPGPDGFQPIFFKLFWDVIGDDMWNFVKAAFENGSYDPMVCETLIVLLPKGESQRTFKDFRPISLCNVTYKLISKIIVARLRPFLDGIVSPLQNSFIPGRSTKDNAIVLQEVLHFMKKSKKKNGDMVFKLDLEKAYDRVDWRFLRDTLVKFNFPSTIISLIMFGITSSSNTILWNGSKTDQFTPTRGLRQGDPLSPYLFVLCMERLGALINNQVRVANWKPMQMTRHGTKLTHLFFADDVLLFGKANAAQARVIDGVLKKFCDISGLKISLEKSKFCTSLGVTRHIRDSISSCTQIQATTRFEKYLGFKMFYGKVRKQDFGDVYDRVNAKLASMIG</sequence>
<dbReference type="Pfam" id="PF03372">
    <property type="entry name" value="Exo_endo_phos"/>
    <property type="match status" value="1"/>
</dbReference>
<name>A0A2K3NTT8_TRIPR</name>
<dbReference type="GO" id="GO:0003824">
    <property type="term" value="F:catalytic activity"/>
    <property type="evidence" value="ECO:0007669"/>
    <property type="project" value="InterPro"/>
</dbReference>
<dbReference type="SUPFAM" id="SSF56672">
    <property type="entry name" value="DNA/RNA polymerases"/>
    <property type="match status" value="1"/>
</dbReference>
<dbReference type="InterPro" id="IPR043502">
    <property type="entry name" value="DNA/RNA_pol_sf"/>
</dbReference>
<evidence type="ECO:0000313" key="3">
    <source>
        <dbReference type="Proteomes" id="UP000236291"/>
    </source>
</evidence>
<dbReference type="EMBL" id="ASHM01001310">
    <property type="protein sequence ID" value="PNY06442.1"/>
    <property type="molecule type" value="Genomic_DNA"/>
</dbReference>
<feature type="domain" description="Reverse transcriptase" evidence="1">
    <location>
        <begin position="483"/>
        <end position="764"/>
    </location>
</feature>
<dbReference type="InterPro" id="IPR005135">
    <property type="entry name" value="Endo/exonuclease/phosphatase"/>
</dbReference>
<reference evidence="2 3" key="1">
    <citation type="journal article" date="2014" name="Am. J. Bot.">
        <title>Genome assembly and annotation for red clover (Trifolium pratense; Fabaceae).</title>
        <authorList>
            <person name="Istvanek J."/>
            <person name="Jaros M."/>
            <person name="Krenek A."/>
            <person name="Repkova J."/>
        </authorList>
    </citation>
    <scope>NUCLEOTIDE SEQUENCE [LARGE SCALE GENOMIC DNA]</scope>
    <source>
        <strain evidence="3">cv. Tatra</strain>
        <tissue evidence="2">Young leaves</tissue>
    </source>
</reference>
<organism evidence="2 3">
    <name type="scientific">Trifolium pratense</name>
    <name type="common">Red clover</name>
    <dbReference type="NCBI Taxonomy" id="57577"/>
    <lineage>
        <taxon>Eukaryota</taxon>
        <taxon>Viridiplantae</taxon>
        <taxon>Streptophyta</taxon>
        <taxon>Embryophyta</taxon>
        <taxon>Tracheophyta</taxon>
        <taxon>Spermatophyta</taxon>
        <taxon>Magnoliopsida</taxon>
        <taxon>eudicotyledons</taxon>
        <taxon>Gunneridae</taxon>
        <taxon>Pentapetalae</taxon>
        <taxon>rosids</taxon>
        <taxon>fabids</taxon>
        <taxon>Fabales</taxon>
        <taxon>Fabaceae</taxon>
        <taxon>Papilionoideae</taxon>
        <taxon>50 kb inversion clade</taxon>
        <taxon>NPAAA clade</taxon>
        <taxon>Hologalegina</taxon>
        <taxon>IRL clade</taxon>
        <taxon>Trifolieae</taxon>
        <taxon>Trifolium</taxon>
    </lineage>
</organism>
<dbReference type="PANTHER" id="PTHR31635">
    <property type="entry name" value="REVERSE TRANSCRIPTASE DOMAIN-CONTAINING PROTEIN-RELATED"/>
    <property type="match status" value="1"/>
</dbReference>